<dbReference type="Pfam" id="PF18716">
    <property type="entry name" value="VATC"/>
    <property type="match status" value="1"/>
</dbReference>
<evidence type="ECO:0000256" key="8">
    <source>
        <dbReference type="ARBA" id="ARBA00022771"/>
    </source>
</evidence>
<protein>
    <recommendedName>
        <fullName evidence="16">VLRF1 domain-containing protein</fullName>
    </recommendedName>
</protein>
<feature type="compositionally biased region" description="Basic and acidic residues" evidence="15">
    <location>
        <begin position="506"/>
        <end position="515"/>
    </location>
</feature>
<feature type="region of interest" description="Disordered" evidence="15">
    <location>
        <begin position="107"/>
        <end position="133"/>
    </location>
</feature>
<sequence>MQKNSNSKFSVFALPSELLTRATQIHTLGAESEAKLDAKSVENESSAAKARKVESESETGNGCATCGVQFFATVDIQRSHFRGAWHATNLRRRIRNKDTLNESDFLNLASNKEEDSDSDSDSNSSISNSGDEQHLDVNFGSGSPFFAFLLTANPQNQSSDQQQQQALYVYKQLLYNKSRTEYPDSDSAILLLKKLQTQPQQNWILIMFSSGHFAGAVFEAKAGNPVLKEHKAFHRYTTRRKQGGAQNASDNANGKAKSAGSNLRRHNEMMLEQEIQSLLQQWAPFIHASSRIFIRCPPRNARKIVFFDEKLLTSNDSRIRGFPFITHRPTIPELTRAFIELTTVTVRDFTPPIEKKLSQTPPPPISSPEIKSLNISTSEPEQLYAIQTLPEPFAKLIDLCKRGKTDLLRAEITNLVDINTILPADTATLLHAAAFAGHAETVAYLLKAGADPTIRDIRQRPAYLVADSKDVRDAFRRAYAEDIVSEKWKWDWTGGAAVPSPLNAETENRQREKDREKRKKQKARAKENADARKEELAAARAAREVEDAREKKEAKEKAERDKNASVFAKLAKNEREAIGMTLEKRMQLDREKRALAAEARFRAQQGKCSSCAKLLTPTSTFEKFQYKYCSVECVNNQFVLHQ</sequence>
<evidence type="ECO:0000256" key="3">
    <source>
        <dbReference type="ARBA" id="ARBA00022490"/>
    </source>
</evidence>
<evidence type="ECO:0000256" key="10">
    <source>
        <dbReference type="ARBA" id="ARBA00022833"/>
    </source>
</evidence>
<comment type="domain">
    <text evidence="14">The VLRF1 domain mediates binding to the 60S ribosomal subunit.</text>
</comment>
<dbReference type="InterPro" id="IPR002110">
    <property type="entry name" value="Ankyrin_rpt"/>
</dbReference>
<keyword evidence="4 14" id="KW-0540">Nuclease</keyword>
<dbReference type="Pfam" id="PF18826">
    <property type="entry name" value="bVLRF1"/>
    <property type="match status" value="1"/>
</dbReference>
<feature type="active site" evidence="14">
    <location>
        <position position="246"/>
    </location>
</feature>
<evidence type="ECO:0000313" key="18">
    <source>
        <dbReference type="Proteomes" id="UP001211907"/>
    </source>
</evidence>
<dbReference type="EMBL" id="JADGJH010001134">
    <property type="protein sequence ID" value="KAJ3118150.1"/>
    <property type="molecule type" value="Genomic_DNA"/>
</dbReference>
<dbReference type="Pfam" id="PF00023">
    <property type="entry name" value="Ank"/>
    <property type="match status" value="1"/>
</dbReference>
<evidence type="ECO:0000256" key="9">
    <source>
        <dbReference type="ARBA" id="ARBA00022801"/>
    </source>
</evidence>
<gene>
    <name evidence="17" type="ORF">HK100_000665</name>
</gene>
<dbReference type="PANTHER" id="PTHR16036">
    <property type="entry name" value="ANKYRIN REPEAT AND ZINC FINGER DOMAIN-CONTAINING PROTEIN 1"/>
    <property type="match status" value="1"/>
</dbReference>
<keyword evidence="18" id="KW-1185">Reference proteome</keyword>
<dbReference type="Proteomes" id="UP001211907">
    <property type="component" value="Unassembled WGS sequence"/>
</dbReference>
<dbReference type="PANTHER" id="PTHR16036:SF2">
    <property type="entry name" value="TRNA ENDONUCLEASE ANKZF1"/>
    <property type="match status" value="1"/>
</dbReference>
<dbReference type="GO" id="GO:0008270">
    <property type="term" value="F:zinc ion binding"/>
    <property type="evidence" value="ECO:0007669"/>
    <property type="project" value="UniProtKB-KW"/>
</dbReference>
<keyword evidence="12" id="KW-0175">Coiled coil</keyword>
<dbReference type="GO" id="GO:0016787">
    <property type="term" value="F:hydrolase activity"/>
    <property type="evidence" value="ECO:0007669"/>
    <property type="project" value="UniProtKB-KW"/>
</dbReference>
<evidence type="ECO:0000256" key="15">
    <source>
        <dbReference type="SAM" id="MobiDB-lite"/>
    </source>
</evidence>
<evidence type="ECO:0000256" key="14">
    <source>
        <dbReference type="PROSITE-ProRule" id="PRU01389"/>
    </source>
</evidence>
<evidence type="ECO:0000256" key="7">
    <source>
        <dbReference type="ARBA" id="ARBA00022759"/>
    </source>
</evidence>
<dbReference type="InterPro" id="IPR041540">
    <property type="entry name" value="VATC"/>
</dbReference>
<proteinExistence type="inferred from homology"/>
<keyword evidence="3 14" id="KW-0963">Cytoplasm</keyword>
<evidence type="ECO:0000256" key="13">
    <source>
        <dbReference type="PROSITE-ProRule" id="PRU00023"/>
    </source>
</evidence>
<keyword evidence="11 13" id="KW-0040">ANK repeat</keyword>
<feature type="repeat" description="ANK" evidence="13">
    <location>
        <begin position="425"/>
        <end position="457"/>
    </location>
</feature>
<feature type="region of interest" description="Disordered" evidence="15">
    <location>
        <begin position="239"/>
        <end position="261"/>
    </location>
</feature>
<keyword evidence="9 14" id="KW-0378">Hydrolase</keyword>
<evidence type="ECO:0000256" key="2">
    <source>
        <dbReference type="ARBA" id="ARBA00009262"/>
    </source>
</evidence>
<dbReference type="GO" id="GO:0004519">
    <property type="term" value="F:endonuclease activity"/>
    <property type="evidence" value="ECO:0007669"/>
    <property type="project" value="UniProtKB-KW"/>
</dbReference>
<keyword evidence="8" id="KW-0863">Zinc-finger</keyword>
<keyword evidence="6" id="KW-0677">Repeat</keyword>
<feature type="compositionally biased region" description="Low complexity" evidence="15">
    <location>
        <begin position="121"/>
        <end position="130"/>
    </location>
</feature>
<evidence type="ECO:0000313" key="17">
    <source>
        <dbReference type="EMBL" id="KAJ3118150.1"/>
    </source>
</evidence>
<evidence type="ECO:0000256" key="5">
    <source>
        <dbReference type="ARBA" id="ARBA00022723"/>
    </source>
</evidence>
<dbReference type="InterPro" id="IPR041175">
    <property type="entry name" value="VLRF1/Vms1"/>
</dbReference>
<dbReference type="GO" id="GO:0036503">
    <property type="term" value="P:ERAD pathway"/>
    <property type="evidence" value="ECO:0007669"/>
    <property type="project" value="TreeGrafter"/>
</dbReference>
<reference evidence="17" key="1">
    <citation type="submission" date="2020-05" db="EMBL/GenBank/DDBJ databases">
        <title>Phylogenomic resolution of chytrid fungi.</title>
        <authorList>
            <person name="Stajich J.E."/>
            <person name="Amses K."/>
            <person name="Simmons R."/>
            <person name="Seto K."/>
            <person name="Myers J."/>
            <person name="Bonds A."/>
            <person name="Quandt C.A."/>
            <person name="Barry K."/>
            <person name="Liu P."/>
            <person name="Grigoriev I."/>
            <person name="Longcore J.E."/>
            <person name="James T.Y."/>
        </authorList>
    </citation>
    <scope>NUCLEOTIDE SEQUENCE</scope>
    <source>
        <strain evidence="17">JEL0513</strain>
    </source>
</reference>
<dbReference type="GO" id="GO:0005737">
    <property type="term" value="C:cytoplasm"/>
    <property type="evidence" value="ECO:0007669"/>
    <property type="project" value="UniProtKB-SubCell"/>
</dbReference>
<evidence type="ECO:0000256" key="6">
    <source>
        <dbReference type="ARBA" id="ARBA00022737"/>
    </source>
</evidence>
<evidence type="ECO:0000256" key="4">
    <source>
        <dbReference type="ARBA" id="ARBA00022722"/>
    </source>
</evidence>
<comment type="similarity">
    <text evidence="2 14">Belongs to the ANKZF1/VMS1 family.</text>
</comment>
<evidence type="ECO:0000256" key="11">
    <source>
        <dbReference type="ARBA" id="ARBA00023043"/>
    </source>
</evidence>
<name>A0AAD5T0K9_9FUNG</name>
<dbReference type="Gene3D" id="1.25.40.20">
    <property type="entry name" value="Ankyrin repeat-containing domain"/>
    <property type="match status" value="1"/>
</dbReference>
<dbReference type="InterPro" id="IPR036770">
    <property type="entry name" value="Ankyrin_rpt-contain_sf"/>
</dbReference>
<dbReference type="PROSITE" id="PS50297">
    <property type="entry name" value="ANK_REP_REGION"/>
    <property type="match status" value="1"/>
</dbReference>
<comment type="caution">
    <text evidence="17">The sequence shown here is derived from an EMBL/GenBank/DDBJ whole genome shotgun (WGS) entry which is preliminary data.</text>
</comment>
<evidence type="ECO:0000256" key="1">
    <source>
        <dbReference type="ARBA" id="ARBA00004496"/>
    </source>
</evidence>
<feature type="region of interest" description="Disordered" evidence="15">
    <location>
        <begin position="499"/>
        <end position="563"/>
    </location>
</feature>
<dbReference type="SUPFAM" id="SSF48403">
    <property type="entry name" value="Ankyrin repeat"/>
    <property type="match status" value="1"/>
</dbReference>
<evidence type="ECO:0000259" key="16">
    <source>
        <dbReference type="PROSITE" id="PS52044"/>
    </source>
</evidence>
<feature type="domain" description="VLRF1" evidence="16">
    <location>
        <begin position="199"/>
        <end position="344"/>
    </location>
</feature>
<dbReference type="AlphaFoldDB" id="A0AAD5T0K9"/>
<keyword evidence="10" id="KW-0862">Zinc</keyword>
<keyword evidence="5" id="KW-0479">Metal-binding</keyword>
<dbReference type="SMART" id="SM00248">
    <property type="entry name" value="ANK"/>
    <property type="match status" value="1"/>
</dbReference>
<dbReference type="PROSITE" id="PS50088">
    <property type="entry name" value="ANK_REPEAT"/>
    <property type="match status" value="1"/>
</dbReference>
<dbReference type="InterPro" id="IPR047139">
    <property type="entry name" value="ANKZ1/VMS1"/>
</dbReference>
<keyword evidence="7 14" id="KW-0255">Endonuclease</keyword>
<dbReference type="PROSITE" id="PS52044">
    <property type="entry name" value="VLRF1"/>
    <property type="match status" value="1"/>
</dbReference>
<comment type="subcellular location">
    <subcellularLocation>
        <location evidence="1">Cytoplasm</location>
    </subcellularLocation>
</comment>
<evidence type="ECO:0000256" key="12">
    <source>
        <dbReference type="ARBA" id="ARBA00023054"/>
    </source>
</evidence>
<accession>A0AAD5T0K9</accession>
<organism evidence="17 18">
    <name type="scientific">Physocladia obscura</name>
    <dbReference type="NCBI Taxonomy" id="109957"/>
    <lineage>
        <taxon>Eukaryota</taxon>
        <taxon>Fungi</taxon>
        <taxon>Fungi incertae sedis</taxon>
        <taxon>Chytridiomycota</taxon>
        <taxon>Chytridiomycota incertae sedis</taxon>
        <taxon>Chytridiomycetes</taxon>
        <taxon>Chytridiales</taxon>
        <taxon>Chytriomycetaceae</taxon>
        <taxon>Physocladia</taxon>
    </lineage>
</organism>
<feature type="compositionally biased region" description="Basic and acidic residues" evidence="15">
    <location>
        <begin position="524"/>
        <end position="563"/>
    </location>
</feature>